<organism evidence="2">
    <name type="scientific">Oryza brachyantha</name>
    <name type="common">malo sina</name>
    <dbReference type="NCBI Taxonomy" id="4533"/>
    <lineage>
        <taxon>Eukaryota</taxon>
        <taxon>Viridiplantae</taxon>
        <taxon>Streptophyta</taxon>
        <taxon>Embryophyta</taxon>
        <taxon>Tracheophyta</taxon>
        <taxon>Spermatophyta</taxon>
        <taxon>Magnoliopsida</taxon>
        <taxon>Liliopsida</taxon>
        <taxon>Poales</taxon>
        <taxon>Poaceae</taxon>
        <taxon>BOP clade</taxon>
        <taxon>Oryzoideae</taxon>
        <taxon>Oryzeae</taxon>
        <taxon>Oryzinae</taxon>
        <taxon>Oryza</taxon>
    </lineage>
</organism>
<dbReference type="Proteomes" id="UP000006038">
    <property type="component" value="Chromosome 7"/>
</dbReference>
<sequence>MFRLAADLIHALHWLLTTRYALGIFLFIMAGSQGNGVANNRLVSLGSTISRYFHRILNLVAMLAADIVKPADPNFEMV</sequence>
<evidence type="ECO:0000256" key="1">
    <source>
        <dbReference type="SAM" id="Phobius"/>
    </source>
</evidence>
<proteinExistence type="predicted"/>
<keyword evidence="1" id="KW-0812">Transmembrane</keyword>
<evidence type="ECO:0000313" key="3">
    <source>
        <dbReference type="Proteomes" id="UP000006038"/>
    </source>
</evidence>
<protein>
    <submittedName>
        <fullName evidence="2">Uncharacterized protein</fullName>
    </submittedName>
</protein>
<reference evidence="2" key="2">
    <citation type="submission" date="2013-04" db="UniProtKB">
        <authorList>
            <consortium name="EnsemblPlants"/>
        </authorList>
    </citation>
    <scope>IDENTIFICATION</scope>
</reference>
<dbReference type="HOGENOM" id="CLU_2629157_0_0_1"/>
<keyword evidence="1" id="KW-1133">Transmembrane helix</keyword>
<name>J3MKL9_ORYBR</name>
<dbReference type="EnsemblPlants" id="OB07G19510.1">
    <property type="protein sequence ID" value="OB07G19510.1"/>
    <property type="gene ID" value="OB07G19510"/>
</dbReference>
<keyword evidence="1" id="KW-0472">Membrane</keyword>
<reference evidence="2" key="1">
    <citation type="journal article" date="2013" name="Nat. Commun.">
        <title>Whole-genome sequencing of Oryza brachyantha reveals mechanisms underlying Oryza genome evolution.</title>
        <authorList>
            <person name="Chen J."/>
            <person name="Huang Q."/>
            <person name="Gao D."/>
            <person name="Wang J."/>
            <person name="Lang Y."/>
            <person name="Liu T."/>
            <person name="Li B."/>
            <person name="Bai Z."/>
            <person name="Luis Goicoechea J."/>
            <person name="Liang C."/>
            <person name="Chen C."/>
            <person name="Zhang W."/>
            <person name="Sun S."/>
            <person name="Liao Y."/>
            <person name="Zhang X."/>
            <person name="Yang L."/>
            <person name="Song C."/>
            <person name="Wang M."/>
            <person name="Shi J."/>
            <person name="Liu G."/>
            <person name="Liu J."/>
            <person name="Zhou H."/>
            <person name="Zhou W."/>
            <person name="Yu Q."/>
            <person name="An N."/>
            <person name="Chen Y."/>
            <person name="Cai Q."/>
            <person name="Wang B."/>
            <person name="Liu B."/>
            <person name="Min J."/>
            <person name="Huang Y."/>
            <person name="Wu H."/>
            <person name="Li Z."/>
            <person name="Zhang Y."/>
            <person name="Yin Y."/>
            <person name="Song W."/>
            <person name="Jiang J."/>
            <person name="Jackson S.A."/>
            <person name="Wing R.A."/>
            <person name="Wang J."/>
            <person name="Chen M."/>
        </authorList>
    </citation>
    <scope>NUCLEOTIDE SEQUENCE [LARGE SCALE GENOMIC DNA]</scope>
    <source>
        <strain evidence="2">cv. IRGC 101232</strain>
    </source>
</reference>
<feature type="transmembrane region" description="Helical" evidence="1">
    <location>
        <begin position="12"/>
        <end position="32"/>
    </location>
</feature>
<evidence type="ECO:0000313" key="2">
    <source>
        <dbReference type="EnsemblPlants" id="OB07G19510.1"/>
    </source>
</evidence>
<dbReference type="AlphaFoldDB" id="J3MKL9"/>
<keyword evidence="3" id="KW-1185">Reference proteome</keyword>
<dbReference type="Gramene" id="OB07G19510.1">
    <property type="protein sequence ID" value="OB07G19510.1"/>
    <property type="gene ID" value="OB07G19510"/>
</dbReference>
<accession>J3MKL9</accession>